<feature type="domain" description="Icosahedral viral capsid protein S" evidence="3">
    <location>
        <begin position="147"/>
        <end position="340"/>
    </location>
</feature>
<dbReference type="InterPro" id="IPR000937">
    <property type="entry name" value="Capsid_prot_S-dom_vir"/>
</dbReference>
<protein>
    <submittedName>
        <fullName evidence="4">Capsid</fullName>
    </submittedName>
</protein>
<evidence type="ECO:0000313" key="4">
    <source>
        <dbReference type="EMBL" id="AUM61901.1"/>
    </source>
</evidence>
<evidence type="ECO:0000256" key="1">
    <source>
        <dbReference type="ARBA" id="ARBA00007446"/>
    </source>
</evidence>
<evidence type="ECO:0000256" key="2">
    <source>
        <dbReference type="ARBA" id="ARBA00022561"/>
    </source>
</evidence>
<keyword evidence="2" id="KW-0167">Capsid protein</keyword>
<keyword evidence="2" id="KW-0946">Virion</keyword>
<reference evidence="4" key="1">
    <citation type="submission" date="2017-01" db="EMBL/GenBank/DDBJ databases">
        <title>High-throughput sequencing uncovers low homogeneity in the biogeography of single-stranded DNA viruses.</title>
        <authorList>
            <person name="Pearson V.M."/>
            <person name="Rokyta D.R."/>
        </authorList>
    </citation>
    <scope>NUCLEOTIDE SEQUENCE</scope>
</reference>
<dbReference type="Pfam" id="PF00729">
    <property type="entry name" value="Viral_coat"/>
    <property type="match status" value="1"/>
</dbReference>
<proteinExistence type="inferred from homology"/>
<dbReference type="EMBL" id="KY487917">
    <property type="protein sequence ID" value="AUM61901.1"/>
    <property type="molecule type" value="Genomic_DNA"/>
</dbReference>
<name>A0A2K9LTB2_9VIRU</name>
<evidence type="ECO:0000259" key="3">
    <source>
        <dbReference type="Pfam" id="PF00729"/>
    </source>
</evidence>
<dbReference type="Gene3D" id="2.60.120.20">
    <property type="match status" value="1"/>
</dbReference>
<accession>A0A2K9LTB2</accession>
<sequence length="535" mass="58429">MSPSLYLRIRLSTYLTCLRLTSNKMAFRRYYRRRYRRRYPYRRGGSGGGLTRLVKYMFPERIAEAKAVRSKRRAFRKQFNSLMYGPQFGLASDPTTYGVTLNGLGDYEFKGTPSVGARVGAWAGDKLGGFLGRITGLGDYTVNSNSLMGTDPPRVSNGANLREIIISHREYIGDVVTGPAGTFASSSFLLNPGNSRIFPWLSAVASCFQQYKFRGIVFEFKTMSADALNSTNTALGTVIMASNYNVLQANFANKNEMENTEYSSSCKPSASMYHPIECDPRDTPLTELYIAPNGVIPDGGTPQFYDFCNFQIATNGFQASNVNIGELWVTYEVALLKPIQPSIAGVAPNQFYMEESYSTQIAGNPAFPIGCIGGLTYIPGNPNLYGELSLVSSETLPVTTEIITSPSLARRYTIGDGDTQLPVGAVVRYTLVYQTDVDSISNPNAYTPPPMTSLVNIAPTFAGKLLTPSGAVDTTNYTLTVGPRSFVFFYDFVITGTTSNALPSFVIGQRASALTAAGQHATAMAWMSVLPPHMQ</sequence>
<gene>
    <name evidence="4" type="primary">Cap</name>
</gene>
<organism evidence="4">
    <name type="scientific">uncultured virus</name>
    <dbReference type="NCBI Taxonomy" id="340016"/>
    <lineage>
        <taxon>Viruses</taxon>
        <taxon>environmental samples</taxon>
    </lineage>
</organism>
<dbReference type="GO" id="GO:0019028">
    <property type="term" value="C:viral capsid"/>
    <property type="evidence" value="ECO:0007669"/>
    <property type="project" value="UniProtKB-KW"/>
</dbReference>
<dbReference type="GO" id="GO:0005198">
    <property type="term" value="F:structural molecule activity"/>
    <property type="evidence" value="ECO:0007669"/>
    <property type="project" value="InterPro"/>
</dbReference>
<comment type="similarity">
    <text evidence="1">Belongs to the icosahedral plant coat protein family.</text>
</comment>
<dbReference type="SUPFAM" id="SSF88633">
    <property type="entry name" value="Positive stranded ssRNA viruses"/>
    <property type="match status" value="1"/>
</dbReference>
<dbReference type="InterPro" id="IPR029053">
    <property type="entry name" value="Viral_coat"/>
</dbReference>